<name>A0A090T922_9VIBR</name>
<comment type="caution">
    <text evidence="8">The sequence shown here is derived from an EMBL/GenBank/DDBJ whole genome shotgun (WGS) entry which is preliminary data.</text>
</comment>
<evidence type="ECO:0000256" key="3">
    <source>
        <dbReference type="ARBA" id="ARBA00022475"/>
    </source>
</evidence>
<dbReference type="Pfam" id="PF03458">
    <property type="entry name" value="Gly_transporter"/>
    <property type="match status" value="1"/>
</dbReference>
<dbReference type="AlphaFoldDB" id="A0A090T922"/>
<sequence>MDPFGVMVLGSVTAIGGGTIRDMALGATPVFGSPTRPTFGSLSSRVSRL</sequence>
<comment type="similarity">
    <text evidence="2">Belongs to the UPF0126 family.</text>
</comment>
<keyword evidence="3" id="KW-1003">Cell membrane</keyword>
<protein>
    <submittedName>
        <fullName evidence="8">Putative inner membrane protein</fullName>
    </submittedName>
</protein>
<dbReference type="InterPro" id="IPR005115">
    <property type="entry name" value="Gly_transporter"/>
</dbReference>
<keyword evidence="5" id="KW-1133">Transmembrane helix</keyword>
<dbReference type="EMBL" id="BBMT01000010">
    <property type="protein sequence ID" value="GAL36460.1"/>
    <property type="molecule type" value="Genomic_DNA"/>
</dbReference>
<evidence type="ECO:0000259" key="7">
    <source>
        <dbReference type="Pfam" id="PF03458"/>
    </source>
</evidence>
<dbReference type="Proteomes" id="UP000029224">
    <property type="component" value="Unassembled WGS sequence"/>
</dbReference>
<dbReference type="PANTHER" id="PTHR30506:SF3">
    <property type="entry name" value="UPF0126 INNER MEMBRANE PROTEIN YADS-RELATED"/>
    <property type="match status" value="1"/>
</dbReference>
<dbReference type="GO" id="GO:0005886">
    <property type="term" value="C:plasma membrane"/>
    <property type="evidence" value="ECO:0007669"/>
    <property type="project" value="UniProtKB-SubCell"/>
</dbReference>
<evidence type="ECO:0000313" key="8">
    <source>
        <dbReference type="EMBL" id="GAL36460.1"/>
    </source>
</evidence>
<evidence type="ECO:0000256" key="2">
    <source>
        <dbReference type="ARBA" id="ARBA00008193"/>
    </source>
</evidence>
<keyword evidence="6" id="KW-0472">Membrane</keyword>
<evidence type="ECO:0000256" key="6">
    <source>
        <dbReference type="ARBA" id="ARBA00023136"/>
    </source>
</evidence>
<evidence type="ECO:0000256" key="5">
    <source>
        <dbReference type="ARBA" id="ARBA00022989"/>
    </source>
</evidence>
<comment type="subcellular location">
    <subcellularLocation>
        <location evidence="1">Cell membrane</location>
        <topology evidence="1">Multi-pass membrane protein</topology>
    </subcellularLocation>
</comment>
<dbReference type="PANTHER" id="PTHR30506">
    <property type="entry name" value="INNER MEMBRANE PROTEIN"/>
    <property type="match status" value="1"/>
</dbReference>
<reference evidence="8 9" key="1">
    <citation type="submission" date="2014-09" db="EMBL/GenBank/DDBJ databases">
        <title>Vibrio maritimus JCM 19240. (C210) whole genome shotgun sequence.</title>
        <authorList>
            <person name="Sawabe T."/>
            <person name="Meirelles P."/>
            <person name="Nakanishi M."/>
            <person name="Sayaka M."/>
            <person name="Hattori M."/>
            <person name="Ohkuma M."/>
        </authorList>
    </citation>
    <scope>NUCLEOTIDE SEQUENCE [LARGE SCALE GENOMIC DNA]</scope>
    <source>
        <strain evidence="8 9">JCM 19240</strain>
    </source>
</reference>
<gene>
    <name evidence="8" type="ORF">JCM19240_1904</name>
</gene>
<feature type="domain" description="Glycine transporter" evidence="7">
    <location>
        <begin position="1"/>
        <end position="32"/>
    </location>
</feature>
<evidence type="ECO:0000313" key="9">
    <source>
        <dbReference type="Proteomes" id="UP000029224"/>
    </source>
</evidence>
<accession>A0A090T922</accession>
<evidence type="ECO:0000256" key="4">
    <source>
        <dbReference type="ARBA" id="ARBA00022692"/>
    </source>
</evidence>
<keyword evidence="9" id="KW-1185">Reference proteome</keyword>
<organism evidence="8 9">
    <name type="scientific">Vibrio maritimus</name>
    <dbReference type="NCBI Taxonomy" id="990268"/>
    <lineage>
        <taxon>Bacteria</taxon>
        <taxon>Pseudomonadati</taxon>
        <taxon>Pseudomonadota</taxon>
        <taxon>Gammaproteobacteria</taxon>
        <taxon>Vibrionales</taxon>
        <taxon>Vibrionaceae</taxon>
        <taxon>Vibrio</taxon>
    </lineage>
</organism>
<reference evidence="8 9" key="2">
    <citation type="submission" date="2014-09" db="EMBL/GenBank/DDBJ databases">
        <authorList>
            <consortium name="NBRP consortium"/>
            <person name="Sawabe T."/>
            <person name="Meirelles P."/>
            <person name="Nakanishi M."/>
            <person name="Sayaka M."/>
            <person name="Hattori M."/>
            <person name="Ohkuma M."/>
        </authorList>
    </citation>
    <scope>NUCLEOTIDE SEQUENCE [LARGE SCALE GENOMIC DNA]</scope>
    <source>
        <strain evidence="8 9">JCM 19240</strain>
    </source>
</reference>
<evidence type="ECO:0000256" key="1">
    <source>
        <dbReference type="ARBA" id="ARBA00004651"/>
    </source>
</evidence>
<keyword evidence="4" id="KW-0812">Transmembrane</keyword>
<proteinExistence type="inferred from homology"/>